<dbReference type="InterPro" id="IPR002492">
    <property type="entry name" value="Transposase_Tc1-like"/>
</dbReference>
<dbReference type="EMBL" id="JARBJD010000402">
    <property type="protein sequence ID" value="KAK2942534.1"/>
    <property type="molecule type" value="Genomic_DNA"/>
</dbReference>
<dbReference type="InterPro" id="IPR047655">
    <property type="entry name" value="Transpos_IS630-like"/>
</dbReference>
<dbReference type="Pfam" id="PF13358">
    <property type="entry name" value="DDE_3"/>
    <property type="match status" value="1"/>
</dbReference>
<protein>
    <submittedName>
        <fullName evidence="3">Transposable element Tcb2 transposase</fullName>
    </submittedName>
</protein>
<evidence type="ECO:0000259" key="1">
    <source>
        <dbReference type="Pfam" id="PF01498"/>
    </source>
</evidence>
<gene>
    <name evidence="3" type="ORF">BLNAU_22562</name>
</gene>
<accession>A0ABQ9WTU2</accession>
<comment type="caution">
    <text evidence="3">The sequence shown here is derived from an EMBL/GenBank/DDBJ whole genome shotgun (WGS) entry which is preliminary data.</text>
</comment>
<evidence type="ECO:0000313" key="3">
    <source>
        <dbReference type="EMBL" id="KAK2942534.1"/>
    </source>
</evidence>
<dbReference type="InterPro" id="IPR038717">
    <property type="entry name" value="Tc1-like_DDE_dom"/>
</dbReference>
<dbReference type="InterPro" id="IPR009057">
    <property type="entry name" value="Homeodomain-like_sf"/>
</dbReference>
<organism evidence="3 4">
    <name type="scientific">Blattamonas nauphoetae</name>
    <dbReference type="NCBI Taxonomy" id="2049346"/>
    <lineage>
        <taxon>Eukaryota</taxon>
        <taxon>Metamonada</taxon>
        <taxon>Preaxostyla</taxon>
        <taxon>Oxymonadida</taxon>
        <taxon>Blattamonas</taxon>
    </lineage>
</organism>
<dbReference type="InterPro" id="IPR052338">
    <property type="entry name" value="Transposase_5"/>
</dbReference>
<dbReference type="InterPro" id="IPR036397">
    <property type="entry name" value="RNaseH_sf"/>
</dbReference>
<dbReference type="Gene3D" id="3.30.420.10">
    <property type="entry name" value="Ribonuclease H-like superfamily/Ribonuclease H"/>
    <property type="match status" value="1"/>
</dbReference>
<dbReference type="NCBIfam" id="NF033545">
    <property type="entry name" value="transpos_IS630"/>
    <property type="match status" value="1"/>
</dbReference>
<sequence>MDLTKRGAAIALKRTGLSQREIGRRLEVPKSTIQQFFRVHRNSRLSNADLKDRRRSGRPRCTTRRQDRFIIRSISNDPSTDTSTVAAELPTQDGRPVSERTIRRRAAEAGLVHRVKRNAPLLTQAQRANRLRFAEAHINRTVDEWKNVLFSDESSVECGENHGQHWTWRRKGEEWRGENRKQTIKFAGHVSFWCNMSAAGPGSMIEVDGTMTSARYLALVRRHVQQDGERLCGEHFTFQQDNHSAHNAEEVLDYIETQGIQLLNWPANSPDLSPIENMFACLKRNVAERNPRDIIQLREIAQEEWNSFSPEYTTALISSIPLRLQEVIQNRGGPTSY</sequence>
<name>A0ABQ9WTU2_9EUKA</name>
<feature type="domain" description="Transposase Tc1-like" evidence="1">
    <location>
        <begin position="67"/>
        <end position="139"/>
    </location>
</feature>
<feature type="domain" description="Tc1-like transposase DDE" evidence="2">
    <location>
        <begin position="148"/>
        <end position="298"/>
    </location>
</feature>
<dbReference type="PANTHER" id="PTHR23022:SF135">
    <property type="entry name" value="SI:DKEY-77F5.3"/>
    <property type="match status" value="1"/>
</dbReference>
<dbReference type="Proteomes" id="UP001281761">
    <property type="component" value="Unassembled WGS sequence"/>
</dbReference>
<evidence type="ECO:0000313" key="4">
    <source>
        <dbReference type="Proteomes" id="UP001281761"/>
    </source>
</evidence>
<reference evidence="3 4" key="1">
    <citation type="journal article" date="2022" name="bioRxiv">
        <title>Genomics of Preaxostyla Flagellates Illuminates Evolutionary Transitions and the Path Towards Mitochondrial Loss.</title>
        <authorList>
            <person name="Novak L.V.F."/>
            <person name="Treitli S.C."/>
            <person name="Pyrih J."/>
            <person name="Halakuc P."/>
            <person name="Pipaliya S.V."/>
            <person name="Vacek V."/>
            <person name="Brzon O."/>
            <person name="Soukal P."/>
            <person name="Eme L."/>
            <person name="Dacks J.B."/>
            <person name="Karnkowska A."/>
            <person name="Elias M."/>
            <person name="Hampl V."/>
        </authorList>
    </citation>
    <scope>NUCLEOTIDE SEQUENCE [LARGE SCALE GENOMIC DNA]</scope>
    <source>
        <strain evidence="3">NAU3</strain>
        <tissue evidence="3">Gut</tissue>
    </source>
</reference>
<dbReference type="SUPFAM" id="SSF46689">
    <property type="entry name" value="Homeodomain-like"/>
    <property type="match status" value="1"/>
</dbReference>
<dbReference type="PANTHER" id="PTHR23022">
    <property type="entry name" value="TRANSPOSABLE ELEMENT-RELATED"/>
    <property type="match status" value="1"/>
</dbReference>
<dbReference type="Pfam" id="PF01498">
    <property type="entry name" value="HTH_Tnp_Tc3_2"/>
    <property type="match status" value="1"/>
</dbReference>
<proteinExistence type="predicted"/>
<evidence type="ECO:0000259" key="2">
    <source>
        <dbReference type="Pfam" id="PF13358"/>
    </source>
</evidence>
<keyword evidence="4" id="KW-1185">Reference proteome</keyword>